<keyword evidence="3" id="KW-1185">Reference proteome</keyword>
<organism evidence="2 3">
    <name type="scientific">Trametes cubensis</name>
    <dbReference type="NCBI Taxonomy" id="1111947"/>
    <lineage>
        <taxon>Eukaryota</taxon>
        <taxon>Fungi</taxon>
        <taxon>Dikarya</taxon>
        <taxon>Basidiomycota</taxon>
        <taxon>Agaricomycotina</taxon>
        <taxon>Agaricomycetes</taxon>
        <taxon>Polyporales</taxon>
        <taxon>Polyporaceae</taxon>
        <taxon>Trametes</taxon>
    </lineage>
</organism>
<feature type="compositionally biased region" description="Low complexity" evidence="1">
    <location>
        <begin position="183"/>
        <end position="199"/>
    </location>
</feature>
<proteinExistence type="predicted"/>
<feature type="region of interest" description="Disordered" evidence="1">
    <location>
        <begin position="47"/>
        <end position="103"/>
    </location>
</feature>
<protein>
    <submittedName>
        <fullName evidence="2">Uncharacterized protein</fullName>
    </submittedName>
</protein>
<dbReference type="Proteomes" id="UP001215151">
    <property type="component" value="Unassembled WGS sequence"/>
</dbReference>
<feature type="region of interest" description="Disordered" evidence="1">
    <location>
        <begin position="174"/>
        <end position="210"/>
    </location>
</feature>
<evidence type="ECO:0000313" key="3">
    <source>
        <dbReference type="Proteomes" id="UP001215151"/>
    </source>
</evidence>
<sequence>MNSSIPSTPKLDSGRTATAAPQAPHIGFNAATRYPISRSDSTATVILESAPSLYQPHTSNPESSHTPLTSSTSVSTPSAAAHASSDATTASPSFREPFDPMQPTEHIDSQLAALRSMMATSSMPIPTQTTSVPSLPVNTTSGGGLTYDAFWSSHSSATASYRALLATQPVGQGRTTFPLQGHTSAPAALTPPTSAAPQTNGHAANERAGH</sequence>
<evidence type="ECO:0000313" key="2">
    <source>
        <dbReference type="EMBL" id="KAJ8454397.1"/>
    </source>
</evidence>
<feature type="compositionally biased region" description="Low complexity" evidence="1">
    <location>
        <begin position="63"/>
        <end position="93"/>
    </location>
</feature>
<evidence type="ECO:0000256" key="1">
    <source>
        <dbReference type="SAM" id="MobiDB-lite"/>
    </source>
</evidence>
<reference evidence="2" key="1">
    <citation type="submission" date="2022-11" db="EMBL/GenBank/DDBJ databases">
        <title>Genome Sequence of Cubamyces cubensis.</title>
        <authorList>
            <person name="Buettner E."/>
        </authorList>
    </citation>
    <scope>NUCLEOTIDE SEQUENCE</scope>
    <source>
        <strain evidence="2">MPL-01</strain>
    </source>
</reference>
<comment type="caution">
    <text evidence="2">The sequence shown here is derived from an EMBL/GenBank/DDBJ whole genome shotgun (WGS) entry which is preliminary data.</text>
</comment>
<feature type="region of interest" description="Disordered" evidence="1">
    <location>
        <begin position="1"/>
        <end position="34"/>
    </location>
</feature>
<name>A0AAD7TES0_9APHY</name>
<accession>A0AAD7TES0</accession>
<dbReference type="EMBL" id="JAPEVG010000977">
    <property type="protein sequence ID" value="KAJ8454397.1"/>
    <property type="molecule type" value="Genomic_DNA"/>
</dbReference>
<dbReference type="AlphaFoldDB" id="A0AAD7TES0"/>
<gene>
    <name evidence="2" type="ORF">ONZ51_g13046</name>
</gene>